<gene>
    <name evidence="1" type="ORF">HMPREF0661_07675</name>
</gene>
<organism evidence="1 2">
    <name type="scientific">Prevotella melaninogenica DNF00666</name>
    <dbReference type="NCBI Taxonomy" id="1401073"/>
    <lineage>
        <taxon>Bacteria</taxon>
        <taxon>Pseudomonadati</taxon>
        <taxon>Bacteroidota</taxon>
        <taxon>Bacteroidia</taxon>
        <taxon>Bacteroidales</taxon>
        <taxon>Prevotellaceae</taxon>
        <taxon>Prevotella</taxon>
    </lineage>
</organism>
<comment type="caution">
    <text evidence="1">The sequence shown here is derived from an EMBL/GenBank/DDBJ whole genome shotgun (WGS) entry which is preliminary data.</text>
</comment>
<protein>
    <submittedName>
        <fullName evidence="1">Uncharacterized protein</fullName>
    </submittedName>
</protein>
<evidence type="ECO:0000313" key="1">
    <source>
        <dbReference type="EMBL" id="KGF46934.1"/>
    </source>
</evidence>
<reference evidence="1 2" key="1">
    <citation type="submission" date="2014-07" db="EMBL/GenBank/DDBJ databases">
        <authorList>
            <person name="McCorrison J."/>
            <person name="Sanka R."/>
            <person name="Torralba M."/>
            <person name="Gillis M."/>
            <person name="Haft D.H."/>
            <person name="Methe B."/>
            <person name="Sutton G."/>
            <person name="Nelson K.E."/>
        </authorList>
    </citation>
    <scope>NUCLEOTIDE SEQUENCE [LARGE SCALE GENOMIC DNA]</scope>
    <source>
        <strain evidence="1 2">DNF00666</strain>
    </source>
</reference>
<accession>A0A096CNQ7</accession>
<dbReference type="Proteomes" id="UP000029578">
    <property type="component" value="Unassembled WGS sequence"/>
</dbReference>
<name>A0A096CNQ7_9BACT</name>
<dbReference type="AlphaFoldDB" id="A0A096CNQ7"/>
<proteinExistence type="predicted"/>
<sequence>MITRWLNIFQGTTSYIEYKEEFELNQVFPFNKYIFQEARKVGYELKKTRWFDEIFENLKIMDRKGL</sequence>
<evidence type="ECO:0000313" key="2">
    <source>
        <dbReference type="Proteomes" id="UP000029578"/>
    </source>
</evidence>
<dbReference type="EMBL" id="JRNS01000388">
    <property type="protein sequence ID" value="KGF46934.1"/>
    <property type="molecule type" value="Genomic_DNA"/>
</dbReference>